<proteinExistence type="predicted"/>
<gene>
    <name evidence="1" type="ORF">CHM34_03795</name>
</gene>
<evidence type="ECO:0000313" key="2">
    <source>
        <dbReference type="Proteomes" id="UP000215459"/>
    </source>
</evidence>
<sequence length="63" mass="7401">MSLVHFSRLREITQEPPAFRHGEWSNDIMLERKYLLLVAARILKTRRIQRLAKDADGRKAVVV</sequence>
<comment type="caution">
    <text evidence="1">The sequence shown here is derived from an EMBL/GenBank/DDBJ whole genome shotgun (WGS) entry which is preliminary data.</text>
</comment>
<reference evidence="1 2" key="1">
    <citation type="submission" date="2017-07" db="EMBL/GenBank/DDBJ databases">
        <title>The genome sequence of Paludifilum halophilum highlights mechanisms for microbial adaptation to high salt environemnts.</title>
        <authorList>
            <person name="Belbahri L."/>
        </authorList>
    </citation>
    <scope>NUCLEOTIDE SEQUENCE [LARGE SCALE GENOMIC DNA]</scope>
    <source>
        <strain evidence="1 2">DSM 102817</strain>
    </source>
</reference>
<dbReference type="Proteomes" id="UP000215459">
    <property type="component" value="Unassembled WGS sequence"/>
</dbReference>
<organism evidence="1 2">
    <name type="scientific">Paludifilum halophilum</name>
    <dbReference type="NCBI Taxonomy" id="1642702"/>
    <lineage>
        <taxon>Bacteria</taxon>
        <taxon>Bacillati</taxon>
        <taxon>Bacillota</taxon>
        <taxon>Bacilli</taxon>
        <taxon>Bacillales</taxon>
        <taxon>Thermoactinomycetaceae</taxon>
        <taxon>Paludifilum</taxon>
    </lineage>
</organism>
<accession>A0A235B9E7</accession>
<evidence type="ECO:0000313" key="1">
    <source>
        <dbReference type="EMBL" id="OYD08914.1"/>
    </source>
</evidence>
<dbReference type="AlphaFoldDB" id="A0A235B9E7"/>
<name>A0A235B9E7_9BACL</name>
<dbReference type="EMBL" id="NOWF01000002">
    <property type="protein sequence ID" value="OYD08914.1"/>
    <property type="molecule type" value="Genomic_DNA"/>
</dbReference>
<keyword evidence="2" id="KW-1185">Reference proteome</keyword>
<protein>
    <submittedName>
        <fullName evidence="1">Uncharacterized protein</fullName>
    </submittedName>
</protein>